<proteinExistence type="predicted"/>
<accession>A6NTS3</accession>
<dbReference type="RefSeq" id="WP_006572150.1">
    <property type="nucleotide sequence ID" value="NZ_AAXG02000010.1"/>
</dbReference>
<dbReference type="EMBL" id="AAXG02000010">
    <property type="protein sequence ID" value="EDN00836.1"/>
    <property type="molecule type" value="Genomic_DNA"/>
</dbReference>
<protein>
    <submittedName>
        <fullName evidence="2">Polysaccharide pyruvyl transferase</fullName>
    </submittedName>
</protein>
<evidence type="ECO:0000259" key="1">
    <source>
        <dbReference type="Pfam" id="PF04230"/>
    </source>
</evidence>
<dbReference type="InterPro" id="IPR007345">
    <property type="entry name" value="Polysacch_pyruvyl_Trfase"/>
</dbReference>
<organism evidence="2 3">
    <name type="scientific">Pseudoflavonifractor capillosus ATCC 29799</name>
    <dbReference type="NCBI Taxonomy" id="411467"/>
    <lineage>
        <taxon>Bacteria</taxon>
        <taxon>Bacillati</taxon>
        <taxon>Bacillota</taxon>
        <taxon>Clostridia</taxon>
        <taxon>Eubacteriales</taxon>
        <taxon>Oscillospiraceae</taxon>
        <taxon>Pseudoflavonifractor</taxon>
    </lineage>
</organism>
<dbReference type="GO" id="GO:0016740">
    <property type="term" value="F:transferase activity"/>
    <property type="evidence" value="ECO:0007669"/>
    <property type="project" value="UniProtKB-KW"/>
</dbReference>
<dbReference type="STRING" id="411467.BACCAP_01602"/>
<feature type="domain" description="Polysaccharide pyruvyl transferase" evidence="1">
    <location>
        <begin position="40"/>
        <end position="281"/>
    </location>
</feature>
<comment type="caution">
    <text evidence="2">The sequence shown here is derived from an EMBL/GenBank/DDBJ whole genome shotgun (WGS) entry which is preliminary data.</text>
</comment>
<gene>
    <name evidence="2" type="ORF">BACCAP_01602</name>
</gene>
<reference evidence="2 3" key="1">
    <citation type="submission" date="2007-04" db="EMBL/GenBank/DDBJ databases">
        <authorList>
            <person name="Fulton L."/>
            <person name="Clifton S."/>
            <person name="Fulton B."/>
            <person name="Xu J."/>
            <person name="Minx P."/>
            <person name="Pepin K.H."/>
            <person name="Johnson M."/>
            <person name="Thiruvilangam P."/>
            <person name="Bhonagiri V."/>
            <person name="Nash W.E."/>
            <person name="Mardis E.R."/>
            <person name="Wilson R.K."/>
        </authorList>
    </citation>
    <scope>NUCLEOTIDE SEQUENCE [LARGE SCALE GENOMIC DNA]</scope>
    <source>
        <strain evidence="2 3">ATCC 29799</strain>
    </source>
</reference>
<keyword evidence="3" id="KW-1185">Reference proteome</keyword>
<sequence>MYKEIRGTLAKQKDKFYYFLALRRPRGKKAFLLGTPLHRNLGDSAITLAHIAFLRQCGYTEPKEINFIDSSGYYRTTIRKAIWKHDILSLLGGGNMGDQWFSEELFRRTVLKDFPRRKILIFPQTIYYTNTENGRKECAASVAYYNDPRITLVARERPSYAEMKRLYPKANVLLTPDIVLSLPMQRFDTKREGILLCLRSDAEKSLGKAEEDSIKRVAETTGLTVTRTDMVSEEPITMENRSAVVTKKLRSFSSAKLVITDRLHGMIFAAITGTPCIAFSNYNHKIRGTYEWLSYLPYIKFVQSVKDASAVLPELLRMENCVYDNTPLKPYFDQLANMLQEQ</sequence>
<dbReference type="AlphaFoldDB" id="A6NTS3"/>
<dbReference type="Pfam" id="PF04230">
    <property type="entry name" value="PS_pyruv_trans"/>
    <property type="match status" value="1"/>
</dbReference>
<evidence type="ECO:0000313" key="3">
    <source>
        <dbReference type="Proteomes" id="UP000003639"/>
    </source>
</evidence>
<name>A6NTS3_9FIRM</name>
<keyword evidence="2" id="KW-0808">Transferase</keyword>
<dbReference type="OrthoDB" id="9807674at2"/>
<reference evidence="2 3" key="2">
    <citation type="submission" date="2007-06" db="EMBL/GenBank/DDBJ databases">
        <title>Draft genome sequence of Pseudoflavonifractor capillosus ATCC 29799.</title>
        <authorList>
            <person name="Sudarsanam P."/>
            <person name="Ley R."/>
            <person name="Guruge J."/>
            <person name="Turnbaugh P.J."/>
            <person name="Mahowald M."/>
            <person name="Liep D."/>
            <person name="Gordon J."/>
        </authorList>
    </citation>
    <scope>NUCLEOTIDE SEQUENCE [LARGE SCALE GENOMIC DNA]</scope>
    <source>
        <strain evidence="2 3">ATCC 29799</strain>
    </source>
</reference>
<dbReference type="eggNOG" id="COG5039">
    <property type="taxonomic scope" value="Bacteria"/>
</dbReference>
<dbReference type="Proteomes" id="UP000003639">
    <property type="component" value="Unassembled WGS sequence"/>
</dbReference>
<evidence type="ECO:0000313" key="2">
    <source>
        <dbReference type="EMBL" id="EDN00836.1"/>
    </source>
</evidence>